<evidence type="ECO:0000313" key="2">
    <source>
        <dbReference type="EMBL" id="KAK7530162.1"/>
    </source>
</evidence>
<feature type="compositionally biased region" description="Polar residues" evidence="1">
    <location>
        <begin position="357"/>
        <end position="366"/>
    </location>
</feature>
<feature type="compositionally biased region" description="Low complexity" evidence="1">
    <location>
        <begin position="576"/>
        <end position="617"/>
    </location>
</feature>
<feature type="region of interest" description="Disordered" evidence="1">
    <location>
        <begin position="560"/>
        <end position="640"/>
    </location>
</feature>
<feature type="region of interest" description="Disordered" evidence="1">
    <location>
        <begin position="23"/>
        <end position="53"/>
    </location>
</feature>
<feature type="compositionally biased region" description="Basic and acidic residues" evidence="1">
    <location>
        <begin position="257"/>
        <end position="271"/>
    </location>
</feature>
<gene>
    <name evidence="2" type="ORF">J3D65DRAFT_607242</name>
</gene>
<dbReference type="GeneID" id="92031397"/>
<keyword evidence="3" id="KW-1185">Reference proteome</keyword>
<sequence>MVSSTPMLCPLFKRWAPAFFTKASKASSRKRPHSLIEAEEGRHRKSSGSFAGRSALSHKIRINTSSRSLPISSVHLNIHLPHPQLRTPRLRLGQQGRSHRPDPPPHIFSSGKLPESSLFHHPGPRPASIRPQPRAAAPRRESLSRVMPQARPKTTRTRSLFESPTSELSDSSIFPYGVSRSMPVPEATEAEEDWLTAYAFAVTTPTGPTLTPLAEAAETTPRSSTTQSTRCPSAKISSMVRSKSKSRHDMEEDDENEVRGEWREEMDKERTATNARARRVMGERGSNDTGPPGRQWRDEWWGMLGWRHGASNSTMSNYSGEPKVVAKAKDDDVVSVVDYAMSSDKGGAVVGPFNPTRRFSTTSAVNNGGGGKKSCKAKEQDDRRRKTVDGRVGAAPDDHHDSSTTPTTTTTTATATSSSPSPASTARDTSPSAPVPHRPSHASATDFGLECGGILHSSASAPSIPKSPSAPKHATSRRRRSDSDNNGLFETSGHFQHRDASPIGLPASPTPVSDVSGKTWWMGGSGGGGITKTVDWSVRRGSGASSAGKQVRHQEIMRSGGSDWELGGGGGGGGTNSASASASGPCGEYAGASDSYGDAADHAAASASATASPTTATRWGLGWMRRDRSGRGGGLTDSLE</sequence>
<protein>
    <submittedName>
        <fullName evidence="2">Uncharacterized protein</fullName>
    </submittedName>
</protein>
<feature type="compositionally biased region" description="Low complexity" evidence="1">
    <location>
        <begin position="403"/>
        <end position="432"/>
    </location>
</feature>
<proteinExistence type="predicted"/>
<feature type="compositionally biased region" description="Gly residues" evidence="1">
    <location>
        <begin position="631"/>
        <end position="640"/>
    </location>
</feature>
<comment type="caution">
    <text evidence="2">The sequence shown here is derived from an EMBL/GenBank/DDBJ whole genome shotgun (WGS) entry which is preliminary data.</text>
</comment>
<dbReference type="EMBL" id="JBBPEH010000014">
    <property type="protein sequence ID" value="KAK7530162.1"/>
    <property type="molecule type" value="Genomic_DNA"/>
</dbReference>
<feature type="compositionally biased region" description="Polar residues" evidence="1">
    <location>
        <begin position="157"/>
        <end position="172"/>
    </location>
</feature>
<accession>A0ABR1L912</accession>
<feature type="region of interest" description="Disordered" evidence="1">
    <location>
        <begin position="345"/>
        <end position="514"/>
    </location>
</feature>
<evidence type="ECO:0000313" key="3">
    <source>
        <dbReference type="Proteomes" id="UP001360953"/>
    </source>
</evidence>
<feature type="compositionally biased region" description="Low complexity" evidence="1">
    <location>
        <begin position="456"/>
        <end position="473"/>
    </location>
</feature>
<feature type="compositionally biased region" description="Low complexity" evidence="1">
    <location>
        <begin position="126"/>
        <end position="136"/>
    </location>
</feature>
<feature type="compositionally biased region" description="Low complexity" evidence="1">
    <location>
        <begin position="209"/>
        <end position="233"/>
    </location>
</feature>
<organism evidence="2 3">
    <name type="scientific">Phyllosticta citribraziliensis</name>
    <dbReference type="NCBI Taxonomy" id="989973"/>
    <lineage>
        <taxon>Eukaryota</taxon>
        <taxon>Fungi</taxon>
        <taxon>Dikarya</taxon>
        <taxon>Ascomycota</taxon>
        <taxon>Pezizomycotina</taxon>
        <taxon>Dothideomycetes</taxon>
        <taxon>Dothideomycetes incertae sedis</taxon>
        <taxon>Botryosphaeriales</taxon>
        <taxon>Phyllostictaceae</taxon>
        <taxon>Phyllosticta</taxon>
    </lineage>
</organism>
<dbReference type="RefSeq" id="XP_066650401.1">
    <property type="nucleotide sequence ID" value="XM_066798491.1"/>
</dbReference>
<name>A0ABR1L912_9PEZI</name>
<feature type="compositionally biased region" description="Basic and acidic residues" evidence="1">
    <location>
        <begin position="376"/>
        <end position="389"/>
    </location>
</feature>
<feature type="region of interest" description="Disordered" evidence="1">
    <location>
        <begin position="209"/>
        <end position="271"/>
    </location>
</feature>
<reference evidence="2 3" key="1">
    <citation type="submission" date="2024-04" db="EMBL/GenBank/DDBJ databases">
        <title>Phyllosticta paracitricarpa is synonymous to the EU quarantine fungus P. citricarpa based on phylogenomic analyses.</title>
        <authorList>
            <consortium name="Lawrence Berkeley National Laboratory"/>
            <person name="Van ingen-buijs V.A."/>
            <person name="Van westerhoven A.C."/>
            <person name="Haridas S."/>
            <person name="Skiadas P."/>
            <person name="Martin F."/>
            <person name="Groenewald J.Z."/>
            <person name="Crous P.W."/>
            <person name="Seidl M.F."/>
        </authorList>
    </citation>
    <scope>NUCLEOTIDE SEQUENCE [LARGE SCALE GENOMIC DNA]</scope>
    <source>
        <strain evidence="2 3">CPC 17464</strain>
    </source>
</reference>
<feature type="compositionally biased region" description="Gly residues" evidence="1">
    <location>
        <begin position="566"/>
        <end position="575"/>
    </location>
</feature>
<feature type="region of interest" description="Disordered" evidence="1">
    <location>
        <begin position="93"/>
        <end position="178"/>
    </location>
</feature>
<evidence type="ECO:0000256" key="1">
    <source>
        <dbReference type="SAM" id="MobiDB-lite"/>
    </source>
</evidence>
<dbReference type="Proteomes" id="UP001360953">
    <property type="component" value="Unassembled WGS sequence"/>
</dbReference>